<organism evidence="1">
    <name type="scientific">Arundo donax</name>
    <name type="common">Giant reed</name>
    <name type="synonym">Donax arundinaceus</name>
    <dbReference type="NCBI Taxonomy" id="35708"/>
    <lineage>
        <taxon>Eukaryota</taxon>
        <taxon>Viridiplantae</taxon>
        <taxon>Streptophyta</taxon>
        <taxon>Embryophyta</taxon>
        <taxon>Tracheophyta</taxon>
        <taxon>Spermatophyta</taxon>
        <taxon>Magnoliopsida</taxon>
        <taxon>Liliopsida</taxon>
        <taxon>Poales</taxon>
        <taxon>Poaceae</taxon>
        <taxon>PACMAD clade</taxon>
        <taxon>Arundinoideae</taxon>
        <taxon>Arundineae</taxon>
        <taxon>Arundo</taxon>
    </lineage>
</organism>
<protein>
    <submittedName>
        <fullName evidence="1">Uncharacterized protein</fullName>
    </submittedName>
</protein>
<reference evidence="1" key="2">
    <citation type="journal article" date="2015" name="Data Brief">
        <title>Shoot transcriptome of the giant reed, Arundo donax.</title>
        <authorList>
            <person name="Barrero R.A."/>
            <person name="Guerrero F.D."/>
            <person name="Moolhuijzen P."/>
            <person name="Goolsby J.A."/>
            <person name="Tidwell J."/>
            <person name="Bellgard S.E."/>
            <person name="Bellgard M.I."/>
        </authorList>
    </citation>
    <scope>NUCLEOTIDE SEQUENCE</scope>
    <source>
        <tissue evidence="1">Shoot tissue taken approximately 20 cm above the soil surface</tissue>
    </source>
</reference>
<dbReference type="EMBL" id="GBRH01183146">
    <property type="protein sequence ID" value="JAE14750.1"/>
    <property type="molecule type" value="Transcribed_RNA"/>
</dbReference>
<name>A0A0A9FPJ9_ARUDO</name>
<accession>A0A0A9FPJ9</accession>
<proteinExistence type="predicted"/>
<evidence type="ECO:0000313" key="1">
    <source>
        <dbReference type="EMBL" id="JAE14750.1"/>
    </source>
</evidence>
<dbReference type="AlphaFoldDB" id="A0A0A9FPJ9"/>
<reference evidence="1" key="1">
    <citation type="submission" date="2014-09" db="EMBL/GenBank/DDBJ databases">
        <authorList>
            <person name="Magalhaes I.L.F."/>
            <person name="Oliveira U."/>
            <person name="Santos F.R."/>
            <person name="Vidigal T.H.D.A."/>
            <person name="Brescovit A.D."/>
            <person name="Santos A.J."/>
        </authorList>
    </citation>
    <scope>NUCLEOTIDE SEQUENCE</scope>
    <source>
        <tissue evidence="1">Shoot tissue taken approximately 20 cm above the soil surface</tissue>
    </source>
</reference>
<sequence>MESASTSAVNSLSIRHISPLSFLMASLEPSGKVAL</sequence>